<comment type="caution">
    <text evidence="2">The sequence shown here is derived from an EMBL/GenBank/DDBJ whole genome shotgun (WGS) entry which is preliminary data.</text>
</comment>
<organism evidence="2 3">
    <name type="scientific">Paraphaeosphaeria minitans</name>
    <dbReference type="NCBI Taxonomy" id="565426"/>
    <lineage>
        <taxon>Eukaryota</taxon>
        <taxon>Fungi</taxon>
        <taxon>Dikarya</taxon>
        <taxon>Ascomycota</taxon>
        <taxon>Pezizomycotina</taxon>
        <taxon>Dothideomycetes</taxon>
        <taxon>Pleosporomycetidae</taxon>
        <taxon>Pleosporales</taxon>
        <taxon>Massarineae</taxon>
        <taxon>Didymosphaeriaceae</taxon>
        <taxon>Paraphaeosphaeria</taxon>
    </lineage>
</organism>
<dbReference type="EMBL" id="WJXW01000005">
    <property type="protein sequence ID" value="KAF9736078.1"/>
    <property type="molecule type" value="Genomic_DNA"/>
</dbReference>
<feature type="compositionally biased region" description="Basic and acidic residues" evidence="1">
    <location>
        <begin position="111"/>
        <end position="134"/>
    </location>
</feature>
<name>A0A9P6GJ75_9PLEO</name>
<evidence type="ECO:0000313" key="3">
    <source>
        <dbReference type="Proteomes" id="UP000756921"/>
    </source>
</evidence>
<evidence type="ECO:0000256" key="1">
    <source>
        <dbReference type="SAM" id="MobiDB-lite"/>
    </source>
</evidence>
<sequence>MALKLVPYSNVMLLGQGFNSYTQQICIDDAVVIDDQRAENVITKDGTTMRILADKNAQPSVWNRQPEVVNDDRAESALQKDRALHAAAGAEGRIEGKHDYTVELELDKDATAHEESEHEGTDSEASAVEREHSESGAGEHIMHEEAHDHEDTFHHIQQIPGGFATPKQRPEPTQIAPKATTISGTATSEHDAKKSMTANLGSPLTEK</sequence>
<gene>
    <name evidence="2" type="ORF">PMIN01_05993</name>
</gene>
<protein>
    <submittedName>
        <fullName evidence="2">Uncharacterized protein</fullName>
    </submittedName>
</protein>
<keyword evidence="3" id="KW-1185">Reference proteome</keyword>
<dbReference type="AlphaFoldDB" id="A0A9P6GJ75"/>
<feature type="region of interest" description="Disordered" evidence="1">
    <location>
        <begin position="111"/>
        <end position="137"/>
    </location>
</feature>
<feature type="region of interest" description="Disordered" evidence="1">
    <location>
        <begin position="161"/>
        <end position="207"/>
    </location>
</feature>
<proteinExistence type="predicted"/>
<feature type="compositionally biased region" description="Polar residues" evidence="1">
    <location>
        <begin position="196"/>
        <end position="207"/>
    </location>
</feature>
<dbReference type="Proteomes" id="UP000756921">
    <property type="component" value="Unassembled WGS sequence"/>
</dbReference>
<accession>A0A9P6GJ75</accession>
<reference evidence="2" key="1">
    <citation type="journal article" date="2020" name="Mol. Plant Microbe Interact.">
        <title>Genome Sequence of the Biocontrol Agent Coniothyrium minitans strain Conio (IMI 134523).</title>
        <authorList>
            <person name="Patel D."/>
            <person name="Shittu T.A."/>
            <person name="Baroncelli R."/>
            <person name="Muthumeenakshi S."/>
            <person name="Osborne T.H."/>
            <person name="Janganan T.K."/>
            <person name="Sreenivasaprasad S."/>
        </authorList>
    </citation>
    <scope>NUCLEOTIDE SEQUENCE</scope>
    <source>
        <strain evidence="2">Conio</strain>
    </source>
</reference>
<evidence type="ECO:0000313" key="2">
    <source>
        <dbReference type="EMBL" id="KAF9736078.1"/>
    </source>
</evidence>
<dbReference type="OrthoDB" id="3231004at2759"/>